<organism evidence="7 8">
    <name type="scientific">Mycolicibacterium grossiae</name>
    <dbReference type="NCBI Taxonomy" id="1552759"/>
    <lineage>
        <taxon>Bacteria</taxon>
        <taxon>Bacillati</taxon>
        <taxon>Actinomycetota</taxon>
        <taxon>Actinomycetes</taxon>
        <taxon>Mycobacteriales</taxon>
        <taxon>Mycobacteriaceae</taxon>
        <taxon>Mycolicibacterium</taxon>
    </lineage>
</organism>
<keyword evidence="3" id="KW-0804">Transcription</keyword>
<proteinExistence type="predicted"/>
<evidence type="ECO:0000256" key="2">
    <source>
        <dbReference type="ARBA" id="ARBA00023125"/>
    </source>
</evidence>
<dbReference type="InterPro" id="IPR050109">
    <property type="entry name" value="HTH-type_TetR-like_transc_reg"/>
</dbReference>
<feature type="domain" description="HTH tetR-type" evidence="6">
    <location>
        <begin position="24"/>
        <end position="84"/>
    </location>
</feature>
<dbReference type="PRINTS" id="PR00455">
    <property type="entry name" value="HTHTETR"/>
</dbReference>
<sequence>MSQTDERPRTAARRRGRPVGSDSVETRNRILRAARHVINERGYPAATFQAIAVQADLSRPTLHYYFSSRDEIYDVLMAESAHLVDDCVATARQCDTLGESLAALAEAIHDPGHHDRSAVAFLVSSRLEASRNPDLGDERTDALRRHLATLVSDAVGRGELPADTAVGPLADMLHSVLWGVGLWSGRPHGEASARSVTKQLAELFRHGLLATERSATPARDTYRDTPSAVGGRP</sequence>
<dbReference type="SUPFAM" id="SSF46689">
    <property type="entry name" value="Homeodomain-like"/>
    <property type="match status" value="1"/>
</dbReference>
<evidence type="ECO:0000256" key="5">
    <source>
        <dbReference type="SAM" id="MobiDB-lite"/>
    </source>
</evidence>
<comment type="caution">
    <text evidence="7">The sequence shown here is derived from an EMBL/GenBank/DDBJ whole genome shotgun (WGS) entry which is preliminary data.</text>
</comment>
<feature type="DNA-binding region" description="H-T-H motif" evidence="4">
    <location>
        <begin position="47"/>
        <end position="66"/>
    </location>
</feature>
<dbReference type="PANTHER" id="PTHR30055">
    <property type="entry name" value="HTH-TYPE TRANSCRIPTIONAL REGULATOR RUTR"/>
    <property type="match status" value="1"/>
</dbReference>
<dbReference type="AlphaFoldDB" id="A0A1E8PYX3"/>
<dbReference type="Gene3D" id="1.10.357.10">
    <property type="entry name" value="Tetracycline Repressor, domain 2"/>
    <property type="match status" value="1"/>
</dbReference>
<dbReference type="RefSeq" id="WP_070355308.1">
    <property type="nucleotide sequence ID" value="NZ_MCHX01000065.1"/>
</dbReference>
<dbReference type="PROSITE" id="PS50977">
    <property type="entry name" value="HTH_TETR_2"/>
    <property type="match status" value="1"/>
</dbReference>
<evidence type="ECO:0000256" key="3">
    <source>
        <dbReference type="ARBA" id="ARBA00023163"/>
    </source>
</evidence>
<evidence type="ECO:0000313" key="7">
    <source>
        <dbReference type="EMBL" id="OFJ51483.1"/>
    </source>
</evidence>
<evidence type="ECO:0000256" key="1">
    <source>
        <dbReference type="ARBA" id="ARBA00023015"/>
    </source>
</evidence>
<keyword evidence="8" id="KW-1185">Reference proteome</keyword>
<dbReference type="Proteomes" id="UP000178953">
    <property type="component" value="Unassembled WGS sequence"/>
</dbReference>
<feature type="region of interest" description="Disordered" evidence="5">
    <location>
        <begin position="214"/>
        <end position="233"/>
    </location>
</feature>
<dbReference type="EMBL" id="MCHX01000065">
    <property type="protein sequence ID" value="OFJ51483.1"/>
    <property type="molecule type" value="Genomic_DNA"/>
</dbReference>
<dbReference type="InterPro" id="IPR009057">
    <property type="entry name" value="Homeodomain-like_sf"/>
</dbReference>
<accession>A0A1E8PYX3</accession>
<dbReference type="InterPro" id="IPR036271">
    <property type="entry name" value="Tet_transcr_reg_TetR-rel_C_sf"/>
</dbReference>
<evidence type="ECO:0000313" key="8">
    <source>
        <dbReference type="Proteomes" id="UP000178953"/>
    </source>
</evidence>
<evidence type="ECO:0000259" key="6">
    <source>
        <dbReference type="PROSITE" id="PS50977"/>
    </source>
</evidence>
<feature type="region of interest" description="Disordered" evidence="5">
    <location>
        <begin position="1"/>
        <end position="24"/>
    </location>
</feature>
<dbReference type="Pfam" id="PF00440">
    <property type="entry name" value="TetR_N"/>
    <property type="match status" value="1"/>
</dbReference>
<keyword evidence="1" id="KW-0805">Transcription regulation</keyword>
<dbReference type="InterPro" id="IPR011075">
    <property type="entry name" value="TetR_C"/>
</dbReference>
<gene>
    <name evidence="7" type="ORF">BEL07_22620</name>
</gene>
<name>A0A1E8PYX3_9MYCO</name>
<protein>
    <recommendedName>
        <fullName evidence="6">HTH tetR-type domain-containing protein</fullName>
    </recommendedName>
</protein>
<dbReference type="OrthoDB" id="5179150at2"/>
<dbReference type="InterPro" id="IPR001647">
    <property type="entry name" value="HTH_TetR"/>
</dbReference>
<evidence type="ECO:0000256" key="4">
    <source>
        <dbReference type="PROSITE-ProRule" id="PRU00335"/>
    </source>
</evidence>
<dbReference type="PANTHER" id="PTHR30055:SF234">
    <property type="entry name" value="HTH-TYPE TRANSCRIPTIONAL REGULATOR BETI"/>
    <property type="match status" value="1"/>
</dbReference>
<keyword evidence="2 4" id="KW-0238">DNA-binding</keyword>
<dbReference type="GO" id="GO:0000976">
    <property type="term" value="F:transcription cis-regulatory region binding"/>
    <property type="evidence" value="ECO:0007669"/>
    <property type="project" value="TreeGrafter"/>
</dbReference>
<dbReference type="GO" id="GO:0003700">
    <property type="term" value="F:DNA-binding transcription factor activity"/>
    <property type="evidence" value="ECO:0007669"/>
    <property type="project" value="TreeGrafter"/>
</dbReference>
<dbReference type="Pfam" id="PF16859">
    <property type="entry name" value="TetR_C_11"/>
    <property type="match status" value="1"/>
</dbReference>
<dbReference type="SUPFAM" id="SSF48498">
    <property type="entry name" value="Tetracyclin repressor-like, C-terminal domain"/>
    <property type="match status" value="1"/>
</dbReference>
<reference evidence="7 8" key="1">
    <citation type="submission" date="2016-09" db="EMBL/GenBank/DDBJ databases">
        <title>genome sequence of Mycobacterium sp. 739 SCH.</title>
        <authorList>
            <person name="Greninger A.L."/>
            <person name="Qin X."/>
            <person name="Jerome K."/>
            <person name="Vora S."/>
            <person name="Quinn K."/>
        </authorList>
    </citation>
    <scope>NUCLEOTIDE SEQUENCE [LARGE SCALE GENOMIC DNA]</scope>
    <source>
        <strain evidence="7 8">SCH</strain>
    </source>
</reference>